<keyword evidence="2" id="KW-0812">Transmembrane</keyword>
<dbReference type="Pfam" id="PF01520">
    <property type="entry name" value="Amidase_3"/>
    <property type="match status" value="1"/>
</dbReference>
<dbReference type="GO" id="GO:0009253">
    <property type="term" value="P:peptidoglycan catabolic process"/>
    <property type="evidence" value="ECO:0007669"/>
    <property type="project" value="InterPro"/>
</dbReference>
<dbReference type="SUPFAM" id="SSF53187">
    <property type="entry name" value="Zn-dependent exopeptidases"/>
    <property type="match status" value="1"/>
</dbReference>
<evidence type="ECO:0000256" key="1">
    <source>
        <dbReference type="ARBA" id="ARBA00022801"/>
    </source>
</evidence>
<protein>
    <submittedName>
        <fullName evidence="4">N-acetylmuramoyl-L-alanine amidase</fullName>
    </submittedName>
</protein>
<name>A0A926HR29_9FIRM</name>
<dbReference type="InterPro" id="IPR002508">
    <property type="entry name" value="MurNAc-LAA_cat"/>
</dbReference>
<dbReference type="EMBL" id="JACRSR010000003">
    <property type="protein sequence ID" value="MBC8531861.1"/>
    <property type="molecule type" value="Genomic_DNA"/>
</dbReference>
<keyword evidence="5" id="KW-1185">Reference proteome</keyword>
<dbReference type="CDD" id="cd02696">
    <property type="entry name" value="MurNAc-LAA"/>
    <property type="match status" value="1"/>
</dbReference>
<evidence type="ECO:0000313" key="4">
    <source>
        <dbReference type="EMBL" id="MBC8531861.1"/>
    </source>
</evidence>
<dbReference type="PANTHER" id="PTHR30404">
    <property type="entry name" value="N-ACETYLMURAMOYL-L-ALANINE AMIDASE"/>
    <property type="match status" value="1"/>
</dbReference>
<evidence type="ECO:0000313" key="5">
    <source>
        <dbReference type="Proteomes" id="UP000623172"/>
    </source>
</evidence>
<comment type="caution">
    <text evidence="4">The sequence shown here is derived from an EMBL/GenBank/DDBJ whole genome shotgun (WGS) entry which is preliminary data.</text>
</comment>
<reference evidence="4" key="1">
    <citation type="submission" date="2020-08" db="EMBL/GenBank/DDBJ databases">
        <title>Genome public.</title>
        <authorList>
            <person name="Liu C."/>
            <person name="Sun Q."/>
        </authorList>
    </citation>
    <scope>NUCLEOTIDE SEQUENCE</scope>
    <source>
        <strain evidence="4">NSJ-53</strain>
    </source>
</reference>
<organism evidence="4 5">
    <name type="scientific">Gehongia tenuis</name>
    <dbReference type="NCBI Taxonomy" id="2763655"/>
    <lineage>
        <taxon>Bacteria</taxon>
        <taxon>Bacillati</taxon>
        <taxon>Bacillota</taxon>
        <taxon>Clostridia</taxon>
        <taxon>Christensenellales</taxon>
        <taxon>Christensenellaceae</taxon>
        <taxon>Gehongia</taxon>
    </lineage>
</organism>
<evidence type="ECO:0000256" key="2">
    <source>
        <dbReference type="SAM" id="Phobius"/>
    </source>
</evidence>
<dbReference type="PANTHER" id="PTHR30404:SF0">
    <property type="entry name" value="N-ACETYLMURAMOYL-L-ALANINE AMIDASE AMIC"/>
    <property type="match status" value="1"/>
</dbReference>
<sequence>MNKRPKKAKKKKINPKTRAAWIAAAILIVAFLGWLLFVELDVTSAFTQGKVWDLDNPLKGKTVVVDAGHGGTDGGVLSPNLQIKESDLNWAVASELKALLEKSGVTVIMTRNEKEGIVVDGVNYSEQGKKQEMAMRKKIIKDSNADLFVSVHMNRFEKAEYKGAQTFYYPGSTEGEKLATIIQNELINGLDKSNTRKPRAEDFYVLYAGNMPSTLVECGFVSNPEEEKLLADPDYQKKVAWCIYSGLMNYGAQSYP</sequence>
<dbReference type="Proteomes" id="UP000623172">
    <property type="component" value="Unassembled WGS sequence"/>
</dbReference>
<proteinExistence type="predicted"/>
<dbReference type="SMART" id="SM00646">
    <property type="entry name" value="Ami_3"/>
    <property type="match status" value="1"/>
</dbReference>
<evidence type="ECO:0000259" key="3">
    <source>
        <dbReference type="SMART" id="SM00646"/>
    </source>
</evidence>
<keyword evidence="2" id="KW-0472">Membrane</keyword>
<feature type="domain" description="MurNAc-LAA" evidence="3">
    <location>
        <begin position="137"/>
        <end position="248"/>
    </location>
</feature>
<gene>
    <name evidence="4" type="ORF">H8696_08375</name>
</gene>
<dbReference type="RefSeq" id="WP_249316570.1">
    <property type="nucleotide sequence ID" value="NZ_JACRSR010000003.1"/>
</dbReference>
<accession>A0A926HR29</accession>
<keyword evidence="1" id="KW-0378">Hydrolase</keyword>
<dbReference type="InterPro" id="IPR050695">
    <property type="entry name" value="N-acetylmuramoyl_amidase_3"/>
</dbReference>
<dbReference type="Gene3D" id="3.40.630.40">
    <property type="entry name" value="Zn-dependent exopeptidases"/>
    <property type="match status" value="1"/>
</dbReference>
<feature type="transmembrane region" description="Helical" evidence="2">
    <location>
        <begin position="20"/>
        <end position="38"/>
    </location>
</feature>
<dbReference type="GO" id="GO:0030288">
    <property type="term" value="C:outer membrane-bounded periplasmic space"/>
    <property type="evidence" value="ECO:0007669"/>
    <property type="project" value="TreeGrafter"/>
</dbReference>
<keyword evidence="2" id="KW-1133">Transmembrane helix</keyword>
<dbReference type="GO" id="GO:0008745">
    <property type="term" value="F:N-acetylmuramoyl-L-alanine amidase activity"/>
    <property type="evidence" value="ECO:0007669"/>
    <property type="project" value="InterPro"/>
</dbReference>
<dbReference type="AlphaFoldDB" id="A0A926HR29"/>